<dbReference type="WBParaSite" id="ACAC_0000901901-mRNA-1">
    <property type="protein sequence ID" value="ACAC_0000901901-mRNA-1"/>
    <property type="gene ID" value="ACAC_0000901901"/>
</dbReference>
<dbReference type="GO" id="GO:0000974">
    <property type="term" value="C:Prp19 complex"/>
    <property type="evidence" value="ECO:0007669"/>
    <property type="project" value="TreeGrafter"/>
</dbReference>
<dbReference type="Proteomes" id="UP000035642">
    <property type="component" value="Unassembled WGS sequence"/>
</dbReference>
<keyword evidence="4" id="KW-1185">Reference proteome</keyword>
<evidence type="ECO:0000259" key="3">
    <source>
        <dbReference type="Pfam" id="PF23231"/>
    </source>
</evidence>
<dbReference type="Gene3D" id="1.25.40.10">
    <property type="entry name" value="Tetratricopeptide repeat domain"/>
    <property type="match status" value="1"/>
</dbReference>
<protein>
    <submittedName>
        <fullName evidence="5">TPR_REGION domain-containing protein</fullName>
    </submittedName>
</protein>
<dbReference type="InterPro" id="IPR055430">
    <property type="entry name" value="HAT_Syf1_CNRKL1_C"/>
</dbReference>
<organism evidence="4 5">
    <name type="scientific">Angiostrongylus cantonensis</name>
    <name type="common">Rat lungworm</name>
    <dbReference type="NCBI Taxonomy" id="6313"/>
    <lineage>
        <taxon>Eukaryota</taxon>
        <taxon>Metazoa</taxon>
        <taxon>Ecdysozoa</taxon>
        <taxon>Nematoda</taxon>
        <taxon>Chromadorea</taxon>
        <taxon>Rhabditida</taxon>
        <taxon>Rhabditina</taxon>
        <taxon>Rhabditomorpha</taxon>
        <taxon>Strongyloidea</taxon>
        <taxon>Metastrongylidae</taxon>
        <taxon>Angiostrongylus</taxon>
    </lineage>
</organism>
<feature type="compositionally biased region" description="Acidic residues" evidence="2">
    <location>
        <begin position="119"/>
        <end position="135"/>
    </location>
</feature>
<dbReference type="SUPFAM" id="SSF48452">
    <property type="entry name" value="TPR-like"/>
    <property type="match status" value="1"/>
</dbReference>
<dbReference type="STRING" id="6313.A0A0K0DE00"/>
<dbReference type="InterPro" id="IPR045075">
    <property type="entry name" value="Syf1-like"/>
</dbReference>
<dbReference type="Pfam" id="PF23231">
    <property type="entry name" value="HAT_Syf1_CNRKL1_C"/>
    <property type="match status" value="1"/>
</dbReference>
<dbReference type="GO" id="GO:0071007">
    <property type="term" value="C:U2-type catalytic step 2 spliceosome"/>
    <property type="evidence" value="ECO:0007669"/>
    <property type="project" value="TreeGrafter"/>
</dbReference>
<accession>A0A0K0DE00</accession>
<dbReference type="PANTHER" id="PTHR11246">
    <property type="entry name" value="PRE-MRNA SPLICING FACTOR"/>
    <property type="match status" value="1"/>
</dbReference>
<name>A0A0K0DE00_ANGCA</name>
<keyword evidence="1" id="KW-0677">Repeat</keyword>
<dbReference type="AlphaFoldDB" id="A0A0K0DE00"/>
<reference evidence="5" key="2">
    <citation type="submission" date="2017-02" db="UniProtKB">
        <authorList>
            <consortium name="WormBaseParasite"/>
        </authorList>
    </citation>
    <scope>IDENTIFICATION</scope>
</reference>
<feature type="region of interest" description="Disordered" evidence="2">
    <location>
        <begin position="110"/>
        <end position="135"/>
    </location>
</feature>
<evidence type="ECO:0000313" key="5">
    <source>
        <dbReference type="WBParaSite" id="ACAC_0000901901-mRNA-1"/>
    </source>
</evidence>
<evidence type="ECO:0000256" key="2">
    <source>
        <dbReference type="SAM" id="MobiDB-lite"/>
    </source>
</evidence>
<dbReference type="InterPro" id="IPR011990">
    <property type="entry name" value="TPR-like_helical_dom_sf"/>
</dbReference>
<reference evidence="4" key="1">
    <citation type="submission" date="2012-09" db="EMBL/GenBank/DDBJ databases">
        <authorList>
            <person name="Martin A.A."/>
        </authorList>
    </citation>
    <scope>NUCLEOTIDE SEQUENCE</scope>
</reference>
<evidence type="ECO:0000256" key="1">
    <source>
        <dbReference type="ARBA" id="ARBA00022737"/>
    </source>
</evidence>
<dbReference type="PANTHER" id="PTHR11246:SF5">
    <property type="entry name" value="PRE-MRNA-SPLICING FACTOR SYF1"/>
    <property type="match status" value="1"/>
</dbReference>
<evidence type="ECO:0000313" key="4">
    <source>
        <dbReference type="Proteomes" id="UP000035642"/>
    </source>
</evidence>
<proteinExistence type="predicted"/>
<dbReference type="GO" id="GO:0071014">
    <property type="term" value="C:post-mRNA release spliceosomal complex"/>
    <property type="evidence" value="ECO:0007669"/>
    <property type="project" value="TreeGrafter"/>
</dbReference>
<dbReference type="GO" id="GO:0000349">
    <property type="term" value="P:generation of catalytic spliceosome for first transesterification step"/>
    <property type="evidence" value="ECO:0007669"/>
    <property type="project" value="TreeGrafter"/>
</dbReference>
<sequence length="165" mass="18593">MFREGVKELSLRYAQMERTLGEIDRARAIFAHASEICDPKIHGHFWDTWMDFEVKHGNEDTLREMLRIKRSVQQTYNTSVKHMSAQLIAAGAAKSDKQLSGNIAFVRGTSKTTQMDTTENPDEINVDVDDDGDEDEDISAIETHTVPAAVFGDLKRPEHEGTLTN</sequence>
<feature type="domain" description="Pre-mRNA-splicing factor Syf1/CRNKL1-like C-terminal HAT-repeats" evidence="3">
    <location>
        <begin position="5"/>
        <end position="115"/>
    </location>
</feature>